<dbReference type="InterPro" id="IPR011991">
    <property type="entry name" value="ArsR-like_HTH"/>
</dbReference>
<keyword evidence="11" id="KW-1185">Reference proteome</keyword>
<proteinExistence type="predicted"/>
<dbReference type="FunFam" id="1.10.10.10:FF:000056">
    <property type="entry name" value="IclR family transcriptional regulator"/>
    <property type="match status" value="1"/>
</dbReference>
<keyword evidence="1" id="KW-0319">Glycerol metabolism</keyword>
<dbReference type="EMBL" id="SHKL01000001">
    <property type="protein sequence ID" value="RZT87051.1"/>
    <property type="molecule type" value="Genomic_DNA"/>
</dbReference>
<dbReference type="AlphaFoldDB" id="A0A4Q7V159"/>
<dbReference type="Pfam" id="PF09339">
    <property type="entry name" value="HTH_IclR"/>
    <property type="match status" value="1"/>
</dbReference>
<dbReference type="InterPro" id="IPR005471">
    <property type="entry name" value="Tscrpt_reg_IclR_N"/>
</dbReference>
<feature type="compositionally biased region" description="Low complexity" evidence="7">
    <location>
        <begin position="265"/>
        <end position="289"/>
    </location>
</feature>
<keyword evidence="3" id="KW-0238">DNA-binding</keyword>
<dbReference type="GO" id="GO:0003700">
    <property type="term" value="F:DNA-binding transcription factor activity"/>
    <property type="evidence" value="ECO:0007669"/>
    <property type="project" value="TreeGrafter"/>
</dbReference>
<evidence type="ECO:0000256" key="1">
    <source>
        <dbReference type="ARBA" id="ARBA00022798"/>
    </source>
</evidence>
<accession>A0A4Q7V159</accession>
<dbReference type="SMART" id="SM00346">
    <property type="entry name" value="HTH_ICLR"/>
    <property type="match status" value="1"/>
</dbReference>
<evidence type="ECO:0000256" key="7">
    <source>
        <dbReference type="SAM" id="MobiDB-lite"/>
    </source>
</evidence>
<dbReference type="PANTHER" id="PTHR30136">
    <property type="entry name" value="HELIX-TURN-HELIX TRANSCRIPTIONAL REGULATOR, ICLR FAMILY"/>
    <property type="match status" value="1"/>
</dbReference>
<organism evidence="10 11">
    <name type="scientific">Pseudonocardia sediminis</name>
    <dbReference type="NCBI Taxonomy" id="1397368"/>
    <lineage>
        <taxon>Bacteria</taxon>
        <taxon>Bacillati</taxon>
        <taxon>Actinomycetota</taxon>
        <taxon>Actinomycetes</taxon>
        <taxon>Pseudonocardiales</taxon>
        <taxon>Pseudonocardiaceae</taxon>
        <taxon>Pseudonocardia</taxon>
    </lineage>
</organism>
<dbReference type="Pfam" id="PF01614">
    <property type="entry name" value="IclR_C"/>
    <property type="match status" value="1"/>
</dbReference>
<evidence type="ECO:0000313" key="11">
    <source>
        <dbReference type="Proteomes" id="UP000291591"/>
    </source>
</evidence>
<name>A0A4Q7V159_PSEST</name>
<reference evidence="10 11" key="1">
    <citation type="submission" date="2019-02" db="EMBL/GenBank/DDBJ databases">
        <title>Sequencing the genomes of 1000 actinobacteria strains.</title>
        <authorList>
            <person name="Klenk H.-P."/>
        </authorList>
    </citation>
    <scope>NUCLEOTIDE SEQUENCE [LARGE SCALE GENOMIC DNA]</scope>
    <source>
        <strain evidence="10 11">DSM 45779</strain>
    </source>
</reference>
<dbReference type="SUPFAM" id="SSF46785">
    <property type="entry name" value="Winged helix' DNA-binding domain"/>
    <property type="match status" value="1"/>
</dbReference>
<evidence type="ECO:0000259" key="8">
    <source>
        <dbReference type="PROSITE" id="PS51077"/>
    </source>
</evidence>
<dbReference type="GO" id="GO:0006071">
    <property type="term" value="P:glycerol metabolic process"/>
    <property type="evidence" value="ECO:0007669"/>
    <property type="project" value="UniProtKB-KW"/>
</dbReference>
<dbReference type="InterPro" id="IPR050707">
    <property type="entry name" value="HTH_MetabolicPath_Reg"/>
</dbReference>
<evidence type="ECO:0000256" key="4">
    <source>
        <dbReference type="ARBA" id="ARBA00023163"/>
    </source>
</evidence>
<feature type="region of interest" description="Disordered" evidence="7">
    <location>
        <begin position="260"/>
        <end position="304"/>
    </location>
</feature>
<sequence>MHRSGTARMTDAPLSTVRNAARVLKAFLTREESIGVSEMARRLGLGKSAVHRLLTTLAAEGLVEQDPRTGGYRLGIVMFELGEAVKVHLDLHAAAAPVLAQLREQTGESAQVGVLDGDEVVYVDRLESAHSLRLFTETGRRVPAHCTSSGKVLLAHLDAPALAAYLRRPLARFTPHSVTDPDVLAAELARVRGDGWAEAVNEREIGVASVAAPVRDARGDVVAALSVGAPVARFGAPQRRRVSRAVAEAGEAISRRLGFAPEHLGVPGSPTGGSSVPPTGTTAVTTPAAEARIGPTPVGSARRD</sequence>
<feature type="domain" description="IclR-ED" evidence="9">
    <location>
        <begin position="77"/>
        <end position="259"/>
    </location>
</feature>
<keyword evidence="2" id="KW-0805">Transcription regulation</keyword>
<evidence type="ECO:0000259" key="9">
    <source>
        <dbReference type="PROSITE" id="PS51078"/>
    </source>
</evidence>
<comment type="caution">
    <text evidence="10">The sequence shown here is derived from an EMBL/GenBank/DDBJ whole genome shotgun (WGS) entry which is preliminary data.</text>
</comment>
<dbReference type="CDD" id="cd00090">
    <property type="entry name" value="HTH_ARSR"/>
    <property type="match status" value="1"/>
</dbReference>
<evidence type="ECO:0000256" key="2">
    <source>
        <dbReference type="ARBA" id="ARBA00023015"/>
    </source>
</evidence>
<dbReference type="InterPro" id="IPR014757">
    <property type="entry name" value="Tscrpt_reg_IclR_C"/>
</dbReference>
<dbReference type="InterPro" id="IPR036388">
    <property type="entry name" value="WH-like_DNA-bd_sf"/>
</dbReference>
<evidence type="ECO:0000256" key="5">
    <source>
        <dbReference type="ARBA" id="ARBA00058938"/>
    </source>
</evidence>
<dbReference type="PROSITE" id="PS51077">
    <property type="entry name" value="HTH_ICLR"/>
    <property type="match status" value="1"/>
</dbReference>
<dbReference type="Gene3D" id="3.30.450.40">
    <property type="match status" value="1"/>
</dbReference>
<protein>
    <recommendedName>
        <fullName evidence="6">Glycerol operon regulatory protein</fullName>
    </recommendedName>
</protein>
<dbReference type="InterPro" id="IPR029016">
    <property type="entry name" value="GAF-like_dom_sf"/>
</dbReference>
<dbReference type="InterPro" id="IPR036390">
    <property type="entry name" value="WH_DNA-bd_sf"/>
</dbReference>
<dbReference type="GO" id="GO:0045892">
    <property type="term" value="P:negative regulation of DNA-templated transcription"/>
    <property type="evidence" value="ECO:0007669"/>
    <property type="project" value="TreeGrafter"/>
</dbReference>
<feature type="domain" description="HTH iclR-type" evidence="8">
    <location>
        <begin position="14"/>
        <end position="76"/>
    </location>
</feature>
<comment type="function">
    <text evidence="5">May be an activator protein for the gylABX operon.</text>
</comment>
<dbReference type="GO" id="GO:0003677">
    <property type="term" value="F:DNA binding"/>
    <property type="evidence" value="ECO:0007669"/>
    <property type="project" value="UniProtKB-KW"/>
</dbReference>
<dbReference type="SUPFAM" id="SSF55781">
    <property type="entry name" value="GAF domain-like"/>
    <property type="match status" value="1"/>
</dbReference>
<dbReference type="Proteomes" id="UP000291591">
    <property type="component" value="Unassembled WGS sequence"/>
</dbReference>
<dbReference type="Gene3D" id="1.10.10.10">
    <property type="entry name" value="Winged helix-like DNA-binding domain superfamily/Winged helix DNA-binding domain"/>
    <property type="match status" value="1"/>
</dbReference>
<evidence type="ECO:0000256" key="3">
    <source>
        <dbReference type="ARBA" id="ARBA00023125"/>
    </source>
</evidence>
<dbReference type="PROSITE" id="PS51078">
    <property type="entry name" value="ICLR_ED"/>
    <property type="match status" value="1"/>
</dbReference>
<keyword evidence="4" id="KW-0804">Transcription</keyword>
<gene>
    <name evidence="10" type="ORF">EV383_3957</name>
</gene>
<evidence type="ECO:0000256" key="6">
    <source>
        <dbReference type="ARBA" id="ARBA00070406"/>
    </source>
</evidence>
<evidence type="ECO:0000313" key="10">
    <source>
        <dbReference type="EMBL" id="RZT87051.1"/>
    </source>
</evidence>
<dbReference type="PANTHER" id="PTHR30136:SF35">
    <property type="entry name" value="HTH-TYPE TRANSCRIPTIONAL REGULATOR RV1719"/>
    <property type="match status" value="1"/>
</dbReference>